<name>A0A4D4J503_9PSEU</name>
<gene>
    <name evidence="1" type="ORF">GTS_32340</name>
</gene>
<sequence>MAATAAREAGAYDLWACALTRHAFIEVYERHFDRAAPMLHLASELARRGDSQLSTRHWVAVVQAEAWAGLGELTACERTLDAAEEVHGLPGPVHNGGWLRFDGSRMAEERGTCYVELGRLDLAETALNQALNQPLSARRRGSVLIDLAALGVRRQDVDQLVSYTNAALVTARQTGSGVLQRKLTVLADRFGPVLRDRRARQVRDEISSLAHP</sequence>
<proteinExistence type="predicted"/>
<organism evidence="1 2">
    <name type="scientific">Gandjariella thermophila</name>
    <dbReference type="NCBI Taxonomy" id="1931992"/>
    <lineage>
        <taxon>Bacteria</taxon>
        <taxon>Bacillati</taxon>
        <taxon>Actinomycetota</taxon>
        <taxon>Actinomycetes</taxon>
        <taxon>Pseudonocardiales</taxon>
        <taxon>Pseudonocardiaceae</taxon>
        <taxon>Gandjariella</taxon>
    </lineage>
</organism>
<comment type="caution">
    <text evidence="1">The sequence shown here is derived from an EMBL/GenBank/DDBJ whole genome shotgun (WGS) entry which is preliminary data.</text>
</comment>
<dbReference type="InterPro" id="IPR011990">
    <property type="entry name" value="TPR-like_helical_dom_sf"/>
</dbReference>
<accession>A0A4D4J503</accession>
<dbReference type="EMBL" id="BJFL01000016">
    <property type="protein sequence ID" value="GDY31601.1"/>
    <property type="molecule type" value="Genomic_DNA"/>
</dbReference>
<evidence type="ECO:0000313" key="1">
    <source>
        <dbReference type="EMBL" id="GDY31601.1"/>
    </source>
</evidence>
<evidence type="ECO:0000313" key="2">
    <source>
        <dbReference type="Proteomes" id="UP000298860"/>
    </source>
</evidence>
<protein>
    <submittedName>
        <fullName evidence="1">Uncharacterized protein</fullName>
    </submittedName>
</protein>
<dbReference type="Proteomes" id="UP000298860">
    <property type="component" value="Unassembled WGS sequence"/>
</dbReference>
<reference evidence="2" key="1">
    <citation type="submission" date="2019-04" db="EMBL/GenBank/DDBJ databases">
        <title>Draft genome sequence of Pseudonocardiaceae bacterium SL3-2-4.</title>
        <authorList>
            <person name="Ningsih F."/>
            <person name="Yokota A."/>
            <person name="Sakai Y."/>
            <person name="Nanatani K."/>
            <person name="Yabe S."/>
            <person name="Oetari A."/>
            <person name="Sjamsuridzal W."/>
        </authorList>
    </citation>
    <scope>NUCLEOTIDE SEQUENCE [LARGE SCALE GENOMIC DNA]</scope>
    <source>
        <strain evidence="2">SL3-2-4</strain>
    </source>
</reference>
<keyword evidence="2" id="KW-1185">Reference proteome</keyword>
<dbReference type="AlphaFoldDB" id="A0A4D4J503"/>
<dbReference type="SUPFAM" id="SSF48452">
    <property type="entry name" value="TPR-like"/>
    <property type="match status" value="1"/>
</dbReference>